<comment type="caution">
    <text evidence="1">The sequence shown here is derived from an EMBL/GenBank/DDBJ whole genome shotgun (WGS) entry which is preliminary data.</text>
</comment>
<name>A6P1Z0_9FIRM</name>
<evidence type="ECO:0000313" key="2">
    <source>
        <dbReference type="Proteomes" id="UP000003639"/>
    </source>
</evidence>
<proteinExistence type="predicted"/>
<dbReference type="AlphaFoldDB" id="A6P1Z0"/>
<dbReference type="STRING" id="411467.BACCAP_04520"/>
<organism evidence="1 2">
    <name type="scientific">Pseudoflavonifractor capillosus ATCC 29799</name>
    <dbReference type="NCBI Taxonomy" id="411467"/>
    <lineage>
        <taxon>Bacteria</taxon>
        <taxon>Bacillati</taxon>
        <taxon>Bacillota</taxon>
        <taxon>Clostridia</taxon>
        <taxon>Eubacteriales</taxon>
        <taxon>Oscillospiraceae</taxon>
        <taxon>Pseudoflavonifractor</taxon>
    </lineage>
</organism>
<dbReference type="Proteomes" id="UP000003639">
    <property type="component" value="Unassembled WGS sequence"/>
</dbReference>
<reference evidence="1 2" key="1">
    <citation type="submission" date="2007-04" db="EMBL/GenBank/DDBJ databases">
        <authorList>
            <person name="Fulton L."/>
            <person name="Clifton S."/>
            <person name="Fulton B."/>
            <person name="Xu J."/>
            <person name="Minx P."/>
            <person name="Pepin K.H."/>
            <person name="Johnson M."/>
            <person name="Thiruvilangam P."/>
            <person name="Bhonagiri V."/>
            <person name="Nash W.E."/>
            <person name="Mardis E.R."/>
            <person name="Wilson R.K."/>
        </authorList>
    </citation>
    <scope>NUCLEOTIDE SEQUENCE [LARGE SCALE GENOMIC DNA]</scope>
    <source>
        <strain evidence="1 2">ATCC 29799</strain>
    </source>
</reference>
<accession>A6P1Z0</accession>
<keyword evidence="2" id="KW-1185">Reference proteome</keyword>
<dbReference type="EMBL" id="AAXG02000049">
    <property type="protein sequence ID" value="EDM97661.1"/>
    <property type="molecule type" value="Genomic_DNA"/>
</dbReference>
<sequence length="47" mass="5435">MNHPLSILTEGVIQNRPAYWTNTMQNWFPNDGKRDISKPDGFVDVCQ</sequence>
<reference evidence="1 2" key="2">
    <citation type="submission" date="2007-06" db="EMBL/GenBank/DDBJ databases">
        <title>Draft genome sequence of Pseudoflavonifractor capillosus ATCC 29799.</title>
        <authorList>
            <person name="Sudarsanam P."/>
            <person name="Ley R."/>
            <person name="Guruge J."/>
            <person name="Turnbaugh P.J."/>
            <person name="Mahowald M."/>
            <person name="Liep D."/>
            <person name="Gordon J."/>
        </authorList>
    </citation>
    <scope>NUCLEOTIDE SEQUENCE [LARGE SCALE GENOMIC DNA]</scope>
    <source>
        <strain evidence="1 2">ATCC 29799</strain>
    </source>
</reference>
<protein>
    <submittedName>
        <fullName evidence="1">Uncharacterized protein</fullName>
    </submittedName>
</protein>
<gene>
    <name evidence="1" type="ORF">BACCAP_04520</name>
</gene>
<evidence type="ECO:0000313" key="1">
    <source>
        <dbReference type="EMBL" id="EDM97661.1"/>
    </source>
</evidence>